<dbReference type="EMBL" id="JAMSHJ010000006">
    <property type="protein sequence ID" value="KAI5399632.1"/>
    <property type="molecule type" value="Genomic_DNA"/>
</dbReference>
<proteinExistence type="predicted"/>
<dbReference type="GO" id="GO:0046872">
    <property type="term" value="F:metal ion binding"/>
    <property type="evidence" value="ECO:0007669"/>
    <property type="project" value="UniProtKB-KW"/>
</dbReference>
<dbReference type="CDD" id="cd00371">
    <property type="entry name" value="HMA"/>
    <property type="match status" value="1"/>
</dbReference>
<dbReference type="AlphaFoldDB" id="A0A9D4WDN4"/>
<keyword evidence="4" id="KW-1185">Reference proteome</keyword>
<reference evidence="3 4" key="1">
    <citation type="journal article" date="2022" name="Nat. Genet.">
        <title>Improved pea reference genome and pan-genome highlight genomic features and evolutionary characteristics.</title>
        <authorList>
            <person name="Yang T."/>
            <person name="Liu R."/>
            <person name="Luo Y."/>
            <person name="Hu S."/>
            <person name="Wang D."/>
            <person name="Wang C."/>
            <person name="Pandey M.K."/>
            <person name="Ge S."/>
            <person name="Xu Q."/>
            <person name="Li N."/>
            <person name="Li G."/>
            <person name="Huang Y."/>
            <person name="Saxena R.K."/>
            <person name="Ji Y."/>
            <person name="Li M."/>
            <person name="Yan X."/>
            <person name="He Y."/>
            <person name="Liu Y."/>
            <person name="Wang X."/>
            <person name="Xiang C."/>
            <person name="Varshney R.K."/>
            <person name="Ding H."/>
            <person name="Gao S."/>
            <person name="Zong X."/>
        </authorList>
    </citation>
    <scope>NUCLEOTIDE SEQUENCE [LARGE SCALE GENOMIC DNA]</scope>
    <source>
        <strain evidence="3 4">cv. Zhongwan 6</strain>
    </source>
</reference>
<feature type="domain" description="HMA" evidence="2">
    <location>
        <begin position="198"/>
        <end position="261"/>
    </location>
</feature>
<evidence type="ECO:0000259" key="2">
    <source>
        <dbReference type="PROSITE" id="PS50846"/>
    </source>
</evidence>
<dbReference type="Proteomes" id="UP001058974">
    <property type="component" value="Chromosome 6"/>
</dbReference>
<dbReference type="InterPro" id="IPR036163">
    <property type="entry name" value="HMA_dom_sf"/>
</dbReference>
<sequence>MVSMVCCNLVELALHCPVEQDLVKWSCALQVLRLNCGTHLDLIRFIIQPKVSGLSIALILSLQFSIWSGSAGFGPGSMEGSGTDSKKSIEPKQVGAEYSQLAVWVLAAATFICFSHYCEFKAKCIWECYNGQVMVLLQGLAQVCCRIGYCSSWCSKANAVGGKKLQSLRHDQVGIKVKKPNPQSKIKANMDMKHGTRIRTVVLKVGMSCEGCVGAVKRVLGKLDGVESYDIDLKEQKVVVKGNVEPDTVLKTVSKTGKPTAFWEGEASSETK</sequence>
<evidence type="ECO:0000313" key="4">
    <source>
        <dbReference type="Proteomes" id="UP001058974"/>
    </source>
</evidence>
<accession>A0A9D4WDN4</accession>
<dbReference type="SUPFAM" id="SSF55008">
    <property type="entry name" value="HMA, heavy metal-associated domain"/>
    <property type="match status" value="1"/>
</dbReference>
<comment type="caution">
    <text evidence="3">The sequence shown here is derived from an EMBL/GenBank/DDBJ whole genome shotgun (WGS) entry which is preliminary data.</text>
</comment>
<dbReference type="Gene3D" id="3.30.70.100">
    <property type="match status" value="1"/>
</dbReference>
<name>A0A9D4WDN4_PEA</name>
<evidence type="ECO:0000256" key="1">
    <source>
        <dbReference type="ARBA" id="ARBA00022723"/>
    </source>
</evidence>
<dbReference type="PANTHER" id="PTHR22814:SF287">
    <property type="entry name" value="COPPER TRANSPORT PROTEIN ATX1"/>
    <property type="match status" value="1"/>
</dbReference>
<dbReference type="Gramene" id="Psat06G0481700-T1">
    <property type="protein sequence ID" value="KAI5399632.1"/>
    <property type="gene ID" value="KIW84_064817"/>
</dbReference>
<evidence type="ECO:0000313" key="3">
    <source>
        <dbReference type="EMBL" id="KAI5399632.1"/>
    </source>
</evidence>
<dbReference type="FunFam" id="3.30.70.100:FF:000008">
    <property type="entry name" value="Copper transport protein ATOX1"/>
    <property type="match status" value="1"/>
</dbReference>
<dbReference type="PROSITE" id="PS50846">
    <property type="entry name" value="HMA_2"/>
    <property type="match status" value="1"/>
</dbReference>
<dbReference type="PANTHER" id="PTHR22814">
    <property type="entry name" value="COPPER TRANSPORT PROTEIN ATOX1-RELATED"/>
    <property type="match status" value="1"/>
</dbReference>
<organism evidence="3 4">
    <name type="scientific">Pisum sativum</name>
    <name type="common">Garden pea</name>
    <name type="synonym">Lathyrus oleraceus</name>
    <dbReference type="NCBI Taxonomy" id="3888"/>
    <lineage>
        <taxon>Eukaryota</taxon>
        <taxon>Viridiplantae</taxon>
        <taxon>Streptophyta</taxon>
        <taxon>Embryophyta</taxon>
        <taxon>Tracheophyta</taxon>
        <taxon>Spermatophyta</taxon>
        <taxon>Magnoliopsida</taxon>
        <taxon>eudicotyledons</taxon>
        <taxon>Gunneridae</taxon>
        <taxon>Pentapetalae</taxon>
        <taxon>rosids</taxon>
        <taxon>fabids</taxon>
        <taxon>Fabales</taxon>
        <taxon>Fabaceae</taxon>
        <taxon>Papilionoideae</taxon>
        <taxon>50 kb inversion clade</taxon>
        <taxon>NPAAA clade</taxon>
        <taxon>Hologalegina</taxon>
        <taxon>IRL clade</taxon>
        <taxon>Fabeae</taxon>
        <taxon>Lathyrus</taxon>
    </lineage>
</organism>
<protein>
    <recommendedName>
        <fullName evidence="2">HMA domain-containing protein</fullName>
    </recommendedName>
</protein>
<dbReference type="InterPro" id="IPR006121">
    <property type="entry name" value="HMA_dom"/>
</dbReference>
<keyword evidence="1" id="KW-0479">Metal-binding</keyword>
<gene>
    <name evidence="3" type="ORF">KIW84_064817</name>
</gene>
<dbReference type="Pfam" id="PF00403">
    <property type="entry name" value="HMA"/>
    <property type="match status" value="1"/>
</dbReference>